<proteinExistence type="predicted"/>
<evidence type="ECO:0000313" key="3">
    <source>
        <dbReference type="Proteomes" id="UP000248749"/>
    </source>
</evidence>
<feature type="transmembrane region" description="Helical" evidence="1">
    <location>
        <begin position="29"/>
        <end position="51"/>
    </location>
</feature>
<organism evidence="2 3">
    <name type="scientific">Micromonospora deserti</name>
    <dbReference type="NCBI Taxonomy" id="2070366"/>
    <lineage>
        <taxon>Bacteria</taxon>
        <taxon>Bacillati</taxon>
        <taxon>Actinomycetota</taxon>
        <taxon>Actinomycetes</taxon>
        <taxon>Micromonosporales</taxon>
        <taxon>Micromonosporaceae</taxon>
        <taxon>Micromonospora</taxon>
    </lineage>
</organism>
<dbReference type="Proteomes" id="UP000248749">
    <property type="component" value="Unassembled WGS sequence"/>
</dbReference>
<protein>
    <submittedName>
        <fullName evidence="2">Uncharacterized protein</fullName>
    </submittedName>
</protein>
<dbReference type="Pfam" id="PF19609">
    <property type="entry name" value="DUF6114"/>
    <property type="match status" value="1"/>
</dbReference>
<sequence length="185" mass="19276">MTTADPQHARPGRFREAWRGFRRWRWARPFWGGLLTALAGLEIFGTTQMSLSGLSFQMGPTGFLSWLIPTILVACGLLMWFSPQQRMFYAVVASVTALFSLIGVNLGGFFLGLLLGLVGGALGFAWAPGTRSGSADAPPPRDPSLLAVLLVAAGLAATVALAVPAPAPVLAAPPAPAPVLAALPA</sequence>
<gene>
    <name evidence="2" type="ORF">C1I99_19990</name>
</gene>
<evidence type="ECO:0000256" key="1">
    <source>
        <dbReference type="SAM" id="Phobius"/>
    </source>
</evidence>
<keyword evidence="1" id="KW-1133">Transmembrane helix</keyword>
<comment type="caution">
    <text evidence="2">The sequence shown here is derived from an EMBL/GenBank/DDBJ whole genome shotgun (WGS) entry which is preliminary data.</text>
</comment>
<keyword evidence="1" id="KW-0472">Membrane</keyword>
<accession>A0A2W2DA88</accession>
<dbReference type="AlphaFoldDB" id="A0A2W2DA88"/>
<feature type="transmembrane region" description="Helical" evidence="1">
    <location>
        <begin position="63"/>
        <end position="81"/>
    </location>
</feature>
<keyword evidence="1" id="KW-0812">Transmembrane</keyword>
<evidence type="ECO:0000313" key="2">
    <source>
        <dbReference type="EMBL" id="PZF93956.1"/>
    </source>
</evidence>
<dbReference type="InterPro" id="IPR046096">
    <property type="entry name" value="DUF6114"/>
</dbReference>
<dbReference type="EMBL" id="POUB01000150">
    <property type="protein sequence ID" value="PZF93956.1"/>
    <property type="molecule type" value="Genomic_DNA"/>
</dbReference>
<feature type="transmembrane region" description="Helical" evidence="1">
    <location>
        <begin position="147"/>
        <end position="167"/>
    </location>
</feature>
<feature type="transmembrane region" description="Helical" evidence="1">
    <location>
        <begin position="88"/>
        <end position="104"/>
    </location>
</feature>
<feature type="transmembrane region" description="Helical" evidence="1">
    <location>
        <begin position="110"/>
        <end position="127"/>
    </location>
</feature>
<name>A0A2W2DA88_9ACTN</name>
<reference evidence="2 3" key="1">
    <citation type="submission" date="2018-01" db="EMBL/GenBank/DDBJ databases">
        <title>Draft genome sequence of Salinispora sp. 13K206.</title>
        <authorList>
            <person name="Sahin N."/>
            <person name="Saygin H."/>
            <person name="Ay H."/>
        </authorList>
    </citation>
    <scope>NUCLEOTIDE SEQUENCE [LARGE SCALE GENOMIC DNA]</scope>
    <source>
        <strain evidence="2 3">13K206</strain>
    </source>
</reference>
<feature type="non-terminal residue" evidence="2">
    <location>
        <position position="185"/>
    </location>
</feature>
<keyword evidence="3" id="KW-1185">Reference proteome</keyword>